<dbReference type="InterPro" id="IPR050532">
    <property type="entry name" value="Globin-like_OT"/>
</dbReference>
<name>A0A7E6F6C5_9MOLL</name>
<dbReference type="InterPro" id="IPR000971">
    <property type="entry name" value="Globin"/>
</dbReference>
<keyword evidence="4" id="KW-0479">Metal-binding</keyword>
<evidence type="ECO:0000256" key="5">
    <source>
        <dbReference type="ARBA" id="ARBA00023004"/>
    </source>
</evidence>
<evidence type="ECO:0000256" key="6">
    <source>
        <dbReference type="RuleBase" id="RU000356"/>
    </source>
</evidence>
<sequence>MMGCGLSFKSEKPKKKQKEVTSNTCAILSDRQNLLVRESWSIIQDEILTIGVYIYYSFFQSEYDLREYFSSIFQINKEKTKMHMNQDKLERHAMLLMETLGFAVSKLDEIEDLRDFLNDLGGKHYWRKVKPYMIRRLWPIIDDSFRQVLCDVYTTEVREAWQTFIEFIFDSMKEGIDAMSLAQTLSTECQSIDDQNNDKPTLNHLEENSDAELTISDETVDTKLLNK</sequence>
<dbReference type="GO" id="GO:0046872">
    <property type="term" value="F:metal ion binding"/>
    <property type="evidence" value="ECO:0007669"/>
    <property type="project" value="UniProtKB-KW"/>
</dbReference>
<evidence type="ECO:0000256" key="1">
    <source>
        <dbReference type="ARBA" id="ARBA00022448"/>
    </source>
</evidence>
<keyword evidence="5" id="KW-0408">Iron</keyword>
<dbReference type="CDD" id="cd01040">
    <property type="entry name" value="Mb-like"/>
    <property type="match status" value="1"/>
</dbReference>
<dbReference type="PANTHER" id="PTHR46458">
    <property type="entry name" value="BLR2807 PROTEIN"/>
    <property type="match status" value="1"/>
</dbReference>
<gene>
    <name evidence="9" type="primary">LOC115217050</name>
</gene>
<feature type="domain" description="Globin" evidence="7">
    <location>
        <begin position="27"/>
        <end position="177"/>
    </location>
</feature>
<accession>A0A7E6F6C5</accession>
<dbReference type="InterPro" id="IPR044399">
    <property type="entry name" value="Mb-like_M"/>
</dbReference>
<reference evidence="9" key="1">
    <citation type="submission" date="2025-08" db="UniProtKB">
        <authorList>
            <consortium name="RefSeq"/>
        </authorList>
    </citation>
    <scope>IDENTIFICATION</scope>
</reference>
<dbReference type="PROSITE" id="PS01033">
    <property type="entry name" value="GLOBIN"/>
    <property type="match status" value="1"/>
</dbReference>
<keyword evidence="8" id="KW-1185">Reference proteome</keyword>
<dbReference type="Pfam" id="PF00042">
    <property type="entry name" value="Globin"/>
    <property type="match status" value="1"/>
</dbReference>
<dbReference type="SUPFAM" id="SSF46458">
    <property type="entry name" value="Globin-like"/>
    <property type="match status" value="1"/>
</dbReference>
<evidence type="ECO:0000256" key="2">
    <source>
        <dbReference type="ARBA" id="ARBA00022617"/>
    </source>
</evidence>
<keyword evidence="3 6" id="KW-0561">Oxygen transport</keyword>
<dbReference type="AlphaFoldDB" id="A0A7E6F6C5"/>
<evidence type="ECO:0000256" key="3">
    <source>
        <dbReference type="ARBA" id="ARBA00022621"/>
    </source>
</evidence>
<dbReference type="Proteomes" id="UP000515154">
    <property type="component" value="Linkage group LG11"/>
</dbReference>
<organism evidence="8 9">
    <name type="scientific">Octopus sinensis</name>
    <name type="common">East Asian common octopus</name>
    <dbReference type="NCBI Taxonomy" id="2607531"/>
    <lineage>
        <taxon>Eukaryota</taxon>
        <taxon>Metazoa</taxon>
        <taxon>Spiralia</taxon>
        <taxon>Lophotrochozoa</taxon>
        <taxon>Mollusca</taxon>
        <taxon>Cephalopoda</taxon>
        <taxon>Coleoidea</taxon>
        <taxon>Octopodiformes</taxon>
        <taxon>Octopoda</taxon>
        <taxon>Incirrata</taxon>
        <taxon>Octopodidae</taxon>
        <taxon>Octopus</taxon>
    </lineage>
</organism>
<dbReference type="Gene3D" id="1.10.490.10">
    <property type="entry name" value="Globins"/>
    <property type="match status" value="1"/>
</dbReference>
<dbReference type="InterPro" id="IPR009050">
    <property type="entry name" value="Globin-like_sf"/>
</dbReference>
<evidence type="ECO:0000259" key="7">
    <source>
        <dbReference type="PROSITE" id="PS01033"/>
    </source>
</evidence>
<keyword evidence="1 6" id="KW-0813">Transport</keyword>
<evidence type="ECO:0000256" key="4">
    <source>
        <dbReference type="ARBA" id="ARBA00022723"/>
    </source>
</evidence>
<keyword evidence="2 6" id="KW-0349">Heme</keyword>
<dbReference type="RefSeq" id="XP_036363294.1">
    <property type="nucleotide sequence ID" value="XM_036507401.1"/>
</dbReference>
<dbReference type="PANTHER" id="PTHR46458:SF1">
    <property type="entry name" value="GEO09476P1"/>
    <property type="match status" value="1"/>
</dbReference>
<protein>
    <submittedName>
        <fullName evidence="9">Neuroglobin-like isoform X1</fullName>
    </submittedName>
</protein>
<dbReference type="GO" id="GO:0020037">
    <property type="term" value="F:heme binding"/>
    <property type="evidence" value="ECO:0007669"/>
    <property type="project" value="InterPro"/>
</dbReference>
<evidence type="ECO:0000313" key="9">
    <source>
        <dbReference type="RefSeq" id="XP_036363294.1"/>
    </source>
</evidence>
<evidence type="ECO:0000313" key="8">
    <source>
        <dbReference type="Proteomes" id="UP000515154"/>
    </source>
</evidence>
<dbReference type="GO" id="GO:0019825">
    <property type="term" value="F:oxygen binding"/>
    <property type="evidence" value="ECO:0007669"/>
    <property type="project" value="InterPro"/>
</dbReference>
<proteinExistence type="inferred from homology"/>
<comment type="similarity">
    <text evidence="6">Belongs to the globin family.</text>
</comment>
<dbReference type="GO" id="GO:0005344">
    <property type="term" value="F:oxygen carrier activity"/>
    <property type="evidence" value="ECO:0007669"/>
    <property type="project" value="UniProtKB-KW"/>
</dbReference>
<dbReference type="InterPro" id="IPR012292">
    <property type="entry name" value="Globin/Proto"/>
</dbReference>